<evidence type="ECO:0000256" key="3">
    <source>
        <dbReference type="PROSITE-ProRule" id="PRU00050"/>
    </source>
</evidence>
<keyword evidence="3" id="KW-0145">Chemotaxis</keyword>
<dbReference type="InterPro" id="IPR000700">
    <property type="entry name" value="PAS-assoc_C"/>
</dbReference>
<evidence type="ECO:0000259" key="7">
    <source>
        <dbReference type="PROSITE" id="PS50112"/>
    </source>
</evidence>
<dbReference type="SMART" id="SM00091">
    <property type="entry name" value="PAS"/>
    <property type="match status" value="3"/>
</dbReference>
<dbReference type="SMART" id="SM00138">
    <property type="entry name" value="MeTrc"/>
    <property type="match status" value="1"/>
</dbReference>
<gene>
    <name evidence="11" type="ORF">H7849_22090</name>
</gene>
<evidence type="ECO:0000256" key="5">
    <source>
        <dbReference type="SAM" id="MobiDB-lite"/>
    </source>
</evidence>
<evidence type="ECO:0000256" key="2">
    <source>
        <dbReference type="ARBA" id="ARBA00012438"/>
    </source>
</evidence>
<feature type="region of interest" description="Disordered" evidence="5">
    <location>
        <begin position="192"/>
        <end position="212"/>
    </location>
</feature>
<dbReference type="Pfam" id="PF13426">
    <property type="entry name" value="PAS_9"/>
    <property type="match status" value="1"/>
</dbReference>
<dbReference type="InterPro" id="IPR000780">
    <property type="entry name" value="CheR_MeTrfase"/>
</dbReference>
<dbReference type="Gene3D" id="3.40.50.180">
    <property type="entry name" value="Methylesterase CheB, C-terminal domain"/>
    <property type="match status" value="1"/>
</dbReference>
<accession>A0A7G8BGP3</accession>
<dbReference type="Pfam" id="PF03705">
    <property type="entry name" value="CheR_N"/>
    <property type="match status" value="1"/>
</dbReference>
<feature type="domain" description="CheB-type methylesterase" evidence="9">
    <location>
        <begin position="2"/>
        <end position="184"/>
    </location>
</feature>
<feature type="compositionally biased region" description="Basic and acidic residues" evidence="5">
    <location>
        <begin position="193"/>
        <end position="208"/>
    </location>
</feature>
<dbReference type="InterPro" id="IPR003661">
    <property type="entry name" value="HisK_dim/P_dom"/>
</dbReference>
<dbReference type="Proteomes" id="UP000515312">
    <property type="component" value="Chromosome"/>
</dbReference>
<dbReference type="InterPro" id="IPR022642">
    <property type="entry name" value="CheR_C"/>
</dbReference>
<dbReference type="GO" id="GO:0000156">
    <property type="term" value="F:phosphorelay response regulator activity"/>
    <property type="evidence" value="ECO:0007669"/>
    <property type="project" value="InterPro"/>
</dbReference>
<keyword evidence="3" id="KW-0378">Hydrolase</keyword>
<feature type="domain" description="PAS" evidence="7">
    <location>
        <begin position="988"/>
        <end position="1028"/>
    </location>
</feature>
<dbReference type="RefSeq" id="WP_186742588.1">
    <property type="nucleotide sequence ID" value="NZ_CP060394.1"/>
</dbReference>
<evidence type="ECO:0000313" key="12">
    <source>
        <dbReference type="Proteomes" id="UP000515312"/>
    </source>
</evidence>
<protein>
    <recommendedName>
        <fullName evidence="2">histidine kinase</fullName>
        <ecNumber evidence="2">2.7.13.3</ecNumber>
    </recommendedName>
</protein>
<dbReference type="PANTHER" id="PTHR24422:SF27">
    <property type="entry name" value="PROTEIN-GLUTAMATE O-METHYLTRANSFERASE"/>
    <property type="match status" value="1"/>
</dbReference>
<dbReference type="NCBIfam" id="TIGR00229">
    <property type="entry name" value="sensory_box"/>
    <property type="match status" value="1"/>
</dbReference>
<feature type="domain" description="CheR-type methyltransferase" evidence="10">
    <location>
        <begin position="217"/>
        <end position="480"/>
    </location>
</feature>
<dbReference type="GO" id="GO:0008984">
    <property type="term" value="F:protein-glutamate methylesterase activity"/>
    <property type="evidence" value="ECO:0007669"/>
    <property type="project" value="InterPro"/>
</dbReference>
<dbReference type="SUPFAM" id="SSF55874">
    <property type="entry name" value="ATPase domain of HSP90 chaperone/DNA topoisomerase II/histidine kinase"/>
    <property type="match status" value="1"/>
</dbReference>
<dbReference type="InterPro" id="IPR005467">
    <property type="entry name" value="His_kinase_dom"/>
</dbReference>
<feature type="active site" evidence="3">
    <location>
        <position position="133"/>
    </location>
</feature>
<evidence type="ECO:0000256" key="1">
    <source>
        <dbReference type="ARBA" id="ARBA00000085"/>
    </source>
</evidence>
<keyword evidence="12" id="KW-1185">Reference proteome</keyword>
<dbReference type="GO" id="GO:0008757">
    <property type="term" value="F:S-adenosylmethionine-dependent methyltransferase activity"/>
    <property type="evidence" value="ECO:0007669"/>
    <property type="project" value="InterPro"/>
</dbReference>
<keyword evidence="4" id="KW-0175">Coiled coil</keyword>
<evidence type="ECO:0000259" key="8">
    <source>
        <dbReference type="PROSITE" id="PS50113"/>
    </source>
</evidence>
<dbReference type="PROSITE" id="PS50112">
    <property type="entry name" value="PAS"/>
    <property type="match status" value="1"/>
</dbReference>
<dbReference type="GO" id="GO:0006935">
    <property type="term" value="P:chemotaxis"/>
    <property type="evidence" value="ECO:0007669"/>
    <property type="project" value="UniProtKB-UniRule"/>
</dbReference>
<organism evidence="11 12">
    <name type="scientific">Alloacidobacterium dinghuense</name>
    <dbReference type="NCBI Taxonomy" id="2763107"/>
    <lineage>
        <taxon>Bacteria</taxon>
        <taxon>Pseudomonadati</taxon>
        <taxon>Acidobacteriota</taxon>
        <taxon>Terriglobia</taxon>
        <taxon>Terriglobales</taxon>
        <taxon>Acidobacteriaceae</taxon>
        <taxon>Alloacidobacterium</taxon>
    </lineage>
</organism>
<comment type="catalytic activity">
    <reaction evidence="1">
        <text>ATP + protein L-histidine = ADP + protein N-phospho-L-histidine.</text>
        <dbReference type="EC" id="2.7.13.3"/>
    </reaction>
</comment>
<dbReference type="InterPro" id="IPR035965">
    <property type="entry name" value="PAS-like_dom_sf"/>
</dbReference>
<dbReference type="Pfam" id="PF08448">
    <property type="entry name" value="PAS_4"/>
    <property type="match status" value="1"/>
</dbReference>
<dbReference type="InterPro" id="IPR000014">
    <property type="entry name" value="PAS"/>
</dbReference>
<dbReference type="EC" id="2.7.13.3" evidence="2"/>
<evidence type="ECO:0000259" key="9">
    <source>
        <dbReference type="PROSITE" id="PS50122"/>
    </source>
</evidence>
<dbReference type="GO" id="GO:0000155">
    <property type="term" value="F:phosphorelay sensor kinase activity"/>
    <property type="evidence" value="ECO:0007669"/>
    <property type="project" value="InterPro"/>
</dbReference>
<dbReference type="InterPro" id="IPR035909">
    <property type="entry name" value="CheB_C"/>
</dbReference>
<dbReference type="Pfam" id="PF13596">
    <property type="entry name" value="PAS_10"/>
    <property type="match status" value="1"/>
</dbReference>
<dbReference type="InterPro" id="IPR036890">
    <property type="entry name" value="HATPase_C_sf"/>
</dbReference>
<evidence type="ECO:0000259" key="10">
    <source>
        <dbReference type="PROSITE" id="PS50123"/>
    </source>
</evidence>
<dbReference type="SMART" id="SM00387">
    <property type="entry name" value="HATPase_c"/>
    <property type="match status" value="1"/>
</dbReference>
<dbReference type="Pfam" id="PF02518">
    <property type="entry name" value="HATPase_c"/>
    <property type="match status" value="1"/>
</dbReference>
<dbReference type="PRINTS" id="PR00996">
    <property type="entry name" value="CHERMTFRASE"/>
</dbReference>
<dbReference type="GO" id="GO:0005737">
    <property type="term" value="C:cytoplasm"/>
    <property type="evidence" value="ECO:0007669"/>
    <property type="project" value="InterPro"/>
</dbReference>
<dbReference type="Pfam" id="PF01739">
    <property type="entry name" value="CheR"/>
    <property type="match status" value="1"/>
</dbReference>
<dbReference type="Gene3D" id="3.30.565.10">
    <property type="entry name" value="Histidine kinase-like ATPase, C-terminal domain"/>
    <property type="match status" value="1"/>
</dbReference>
<dbReference type="PROSITE" id="PS50123">
    <property type="entry name" value="CHER"/>
    <property type="match status" value="1"/>
</dbReference>
<dbReference type="SUPFAM" id="SSF47384">
    <property type="entry name" value="Homodimeric domain of signal transducing histidine kinase"/>
    <property type="match status" value="1"/>
</dbReference>
<dbReference type="PROSITE" id="PS50113">
    <property type="entry name" value="PAC"/>
    <property type="match status" value="1"/>
</dbReference>
<dbReference type="CDD" id="cd00082">
    <property type="entry name" value="HisKA"/>
    <property type="match status" value="1"/>
</dbReference>
<dbReference type="InterPro" id="IPR001610">
    <property type="entry name" value="PAC"/>
</dbReference>
<dbReference type="SMART" id="SM00086">
    <property type="entry name" value="PAC"/>
    <property type="match status" value="2"/>
</dbReference>
<dbReference type="PROSITE" id="PS50122">
    <property type="entry name" value="CHEB"/>
    <property type="match status" value="1"/>
</dbReference>
<dbReference type="InterPro" id="IPR022641">
    <property type="entry name" value="CheR_N"/>
</dbReference>
<evidence type="ECO:0000256" key="4">
    <source>
        <dbReference type="SAM" id="Coils"/>
    </source>
</evidence>
<dbReference type="Pfam" id="PF00512">
    <property type="entry name" value="HisKA"/>
    <property type="match status" value="1"/>
</dbReference>
<feature type="active site" evidence="3">
    <location>
        <position position="41"/>
    </location>
</feature>
<dbReference type="InterPro" id="IPR000673">
    <property type="entry name" value="Sig_transdc_resp-reg_Me-estase"/>
</dbReference>
<dbReference type="SUPFAM" id="SSF52738">
    <property type="entry name" value="Methylesterase CheB, C-terminal domain"/>
    <property type="match status" value="1"/>
</dbReference>
<name>A0A7G8BGP3_9BACT</name>
<dbReference type="EMBL" id="CP060394">
    <property type="protein sequence ID" value="QNI31713.1"/>
    <property type="molecule type" value="Genomic_DNA"/>
</dbReference>
<dbReference type="CDD" id="cd00130">
    <property type="entry name" value="PAS"/>
    <property type="match status" value="2"/>
</dbReference>
<evidence type="ECO:0000313" key="11">
    <source>
        <dbReference type="EMBL" id="QNI31713.1"/>
    </source>
</evidence>
<feature type="coiled-coil region" evidence="4">
    <location>
        <begin position="659"/>
        <end position="742"/>
    </location>
</feature>
<dbReference type="Pfam" id="PF01339">
    <property type="entry name" value="CheB_methylest"/>
    <property type="match status" value="1"/>
</dbReference>
<dbReference type="InterPro" id="IPR036097">
    <property type="entry name" value="HisK_dim/P_sf"/>
</dbReference>
<dbReference type="CDD" id="cd00075">
    <property type="entry name" value="HATPase"/>
    <property type="match status" value="1"/>
</dbReference>
<dbReference type="Gene3D" id="1.10.287.130">
    <property type="match status" value="1"/>
</dbReference>
<dbReference type="InterPro" id="IPR003594">
    <property type="entry name" value="HATPase_dom"/>
</dbReference>
<proteinExistence type="predicted"/>
<reference evidence="11 12" key="1">
    <citation type="submission" date="2020-08" db="EMBL/GenBank/DDBJ databases">
        <title>Edaphobacter telluris sp. nov. and Acidobacterium dinghuensis sp. nov., two acidobacteria isolated from forest soil.</title>
        <authorList>
            <person name="Fu J."/>
            <person name="Qiu L."/>
        </authorList>
    </citation>
    <scope>NUCLEOTIDE SEQUENCE [LARGE SCALE GENOMIC DNA]</scope>
    <source>
        <strain evidence="11">4Y35</strain>
    </source>
</reference>
<dbReference type="KEGG" id="adin:H7849_22090"/>
<feature type="active site" evidence="3">
    <location>
        <position position="14"/>
    </location>
</feature>
<dbReference type="CDD" id="cd16434">
    <property type="entry name" value="CheB-CheR_fusion"/>
    <property type="match status" value="1"/>
</dbReference>
<dbReference type="InterPro" id="IPR029063">
    <property type="entry name" value="SAM-dependent_MTases_sf"/>
</dbReference>
<dbReference type="Gene3D" id="3.40.50.150">
    <property type="entry name" value="Vaccinia Virus protein VP39"/>
    <property type="match status" value="1"/>
</dbReference>
<dbReference type="SUPFAM" id="SSF53335">
    <property type="entry name" value="S-adenosyl-L-methionine-dependent methyltransferases"/>
    <property type="match status" value="1"/>
</dbReference>
<dbReference type="PROSITE" id="PS50109">
    <property type="entry name" value="HIS_KIN"/>
    <property type="match status" value="1"/>
</dbReference>
<evidence type="ECO:0000259" key="6">
    <source>
        <dbReference type="PROSITE" id="PS50109"/>
    </source>
</evidence>
<dbReference type="SUPFAM" id="SSF55785">
    <property type="entry name" value="PYP-like sensor domain (PAS domain)"/>
    <property type="match status" value="3"/>
</dbReference>
<feature type="domain" description="PAC" evidence="8">
    <location>
        <begin position="1069"/>
        <end position="1121"/>
    </location>
</feature>
<feature type="domain" description="Histidine kinase" evidence="6">
    <location>
        <begin position="1134"/>
        <end position="1351"/>
    </location>
</feature>
<sequence length="1355" mass="150394">MPSDSFPVVAIGASAGGLEAYKEFFHALPVDTGMAFVLIQHLDPSHHSLLAEILSKATKLPVDEVKSGGRIKPNHVYVIPPDAFMAITAATFRLTPRNKGSGQHLSVNFFMRSLAEERKSGAIGVILSGTGADGTLGLESIKAEGGITFAQDPETAKYDGMPRSAIDSGCVDFVLPPREIAKELQRIQRHPYIRQEERGAEEQSKELEDSVAPPPQEEAFAAILDQLRKASGVDFHQYKPNTIHRRALRRTVILKLNTLGEYARYLKEHPEEGPKLYDDVLIPVTSFFRDFEAFEALKAQVYPAIVKDKGNKGAIRMWAPGCSTGEETYSLAMTLLEFLGDKAASFQIQIFGTDLNEKGIQKARSGLYRESIADEISQERMQRFFVKIEGGYRVNKAVRDMCVFARQNLAIDPPFSQMNLVACRNLLIYIQPVLQKKIIPILHYALKPSGFLVLGGSESVAAFPNLFSTVDKKHRIYAKKAIASRLHYDFVQSYYPTVISRDIPSKAPKSQDPANSEFDVQAEADRLVLKNHAPVGVVINSAMEVVQFRGRTTPYLEPAPGRPSLNVLKLARNGLAVELRTLISAARKKGASVRKDQVLFDGDSHKRILNLSVTPLGEKGSEHKIHFLVLFDDVTPQSIPASDVFRSRAKGSAGDKSESKRLKRELADAQDALRSAIESEDSLKEEFQSANEEILSANEELQSTNEELETSKEELQSANEELNTLNTELRQKNDDLHELGNDISNLLNSTRIPVVMLDRGSRIRRMTPIANKLLKVVPSDIGRPIADIKLNVDAPEMESMIAWVLESLQPAEREVRDLKGSWHSLSILPYRTQDEKIDGVVLALHDIDAMKVANEQLRKSTEFFRGVMNTVIEPLLVLDAELRVIMANEAFLSSFKVFADQTVNRFIYDLGNGQWNIAKLRILLEEVLPKHQTIHDFMVEHDFESIGPRKILLNAQTLFSAHDEQPMILLAFEDVTERARAEAALRESEERFRALFDLVPVAVYYCDASGVIQNFNHRAQELWGRTPEPGDTDERFCGSFKMFRPDGTFMPHDECPMAEVVSGKTQEVHDQEVLIERPDGSRITAVVNIRPLNNQRGEVTGAVNCFYDISDRKLAEAALIKSEKLAAAGRLAATLAHEINNPLQAVTNLVTLLKQSPKLDTQDRSFAALAAEELDRVAHLTQQSLSFYRESSQPTSVNLEIVFDSVLDLYAKRLLAKEIIVTKNYVLDGATIDSYPGEIRQVLSTLLLNAIEAVPAGGTIALRIRRSFDGNNPVSDGVRMTIADSGIGIPQNNVARIFEPFFTTKGEQGTGLGLWVASGIISRLAGSIRVRSSVRSGKSGTCFSIFLPTQLPGRA</sequence>
<dbReference type="InterPro" id="IPR050903">
    <property type="entry name" value="Bact_Chemotaxis_MeTrfase"/>
</dbReference>
<dbReference type="PANTHER" id="PTHR24422">
    <property type="entry name" value="CHEMOTAXIS PROTEIN METHYLTRANSFERASE"/>
    <property type="match status" value="1"/>
</dbReference>
<dbReference type="SUPFAM" id="SSF47757">
    <property type="entry name" value="Chemotaxis receptor methyltransferase CheR, N-terminal domain"/>
    <property type="match status" value="1"/>
</dbReference>
<dbReference type="Gene3D" id="3.30.450.20">
    <property type="entry name" value="PAS domain"/>
    <property type="match status" value="3"/>
</dbReference>
<dbReference type="SMART" id="SM00388">
    <property type="entry name" value="HisKA"/>
    <property type="match status" value="1"/>
</dbReference>
<dbReference type="InterPro" id="IPR013656">
    <property type="entry name" value="PAS_4"/>
</dbReference>